<name>A0A498KH27_MALDO</name>
<gene>
    <name evidence="1" type="ORF">DVH24_005383</name>
</gene>
<accession>A0A498KH27</accession>
<dbReference type="STRING" id="3750.A0A498KH27"/>
<dbReference type="Proteomes" id="UP000290289">
    <property type="component" value="Chromosome 1"/>
</dbReference>
<evidence type="ECO:0000313" key="1">
    <source>
        <dbReference type="EMBL" id="RXI07610.1"/>
    </source>
</evidence>
<evidence type="ECO:0000313" key="2">
    <source>
        <dbReference type="Proteomes" id="UP000290289"/>
    </source>
</evidence>
<keyword evidence="2" id="KW-1185">Reference proteome</keyword>
<protein>
    <submittedName>
        <fullName evidence="1">Uncharacterized protein</fullName>
    </submittedName>
</protein>
<comment type="caution">
    <text evidence="1">The sequence shown here is derived from an EMBL/GenBank/DDBJ whole genome shotgun (WGS) entry which is preliminary data.</text>
</comment>
<organism evidence="1 2">
    <name type="scientific">Malus domestica</name>
    <name type="common">Apple</name>
    <name type="synonym">Pyrus malus</name>
    <dbReference type="NCBI Taxonomy" id="3750"/>
    <lineage>
        <taxon>Eukaryota</taxon>
        <taxon>Viridiplantae</taxon>
        <taxon>Streptophyta</taxon>
        <taxon>Embryophyta</taxon>
        <taxon>Tracheophyta</taxon>
        <taxon>Spermatophyta</taxon>
        <taxon>Magnoliopsida</taxon>
        <taxon>eudicotyledons</taxon>
        <taxon>Gunneridae</taxon>
        <taxon>Pentapetalae</taxon>
        <taxon>rosids</taxon>
        <taxon>fabids</taxon>
        <taxon>Rosales</taxon>
        <taxon>Rosaceae</taxon>
        <taxon>Amygdaloideae</taxon>
        <taxon>Maleae</taxon>
        <taxon>Malus</taxon>
    </lineage>
</organism>
<proteinExistence type="predicted"/>
<dbReference type="EMBL" id="RDQH01000327">
    <property type="protein sequence ID" value="RXI07610.1"/>
    <property type="molecule type" value="Genomic_DNA"/>
</dbReference>
<reference evidence="1 2" key="1">
    <citation type="submission" date="2018-10" db="EMBL/GenBank/DDBJ databases">
        <title>A high-quality apple genome assembly.</title>
        <authorList>
            <person name="Hu J."/>
        </authorList>
    </citation>
    <scope>NUCLEOTIDE SEQUENCE [LARGE SCALE GENOMIC DNA]</scope>
    <source>
        <strain evidence="2">cv. HFTH1</strain>
        <tissue evidence="1">Young leaf</tissue>
    </source>
</reference>
<sequence length="367" mass="41862">MGSTSAISLCSHPKGLGVLFLGYRGQGVVVPAILPRRRRCLAVKAASRPSGVRRVYRESKSGGSLSVAPIKQLASFVVPATSFLAVTFAYRTGVIVIMYEDFLTDKCGWVNCYVVRKLLKKDFYALELFEKMSEKVSKFQGISATFHQYATSIPPIAFAIPWKPTPNYKYKWNELSQFQNVEFDHVAKAIENVGVRWMVLPTASILFLLVDEKSKRQSECTMGAYFDLVCSLEGHLESNFGALAIGLHADFYLWFTRNLDFWPIWNPGDASEKAVKLIIYFQYMEVKRMGVFVNLFFRRELPLKGIDVERRAVIVVELKTCLFTSSLNLRIEVKLYGQEKSLTDIQLRKRNPHQVNSSWNTTVRYEE</sequence>
<dbReference type="AlphaFoldDB" id="A0A498KH27"/>